<name>A0ABN1F2C7_9PROT</name>
<evidence type="ECO:0000313" key="3">
    <source>
        <dbReference type="Proteomes" id="UP001501588"/>
    </source>
</evidence>
<accession>A0ABN1F2C7</accession>
<feature type="region of interest" description="Disordered" evidence="1">
    <location>
        <begin position="1"/>
        <end position="32"/>
    </location>
</feature>
<comment type="caution">
    <text evidence="2">The sequence shown here is derived from an EMBL/GenBank/DDBJ whole genome shotgun (WGS) entry which is preliminary data.</text>
</comment>
<feature type="compositionally biased region" description="Low complexity" evidence="1">
    <location>
        <begin position="14"/>
        <end position="32"/>
    </location>
</feature>
<proteinExistence type="predicted"/>
<organism evidence="2 3">
    <name type="scientific">Craurococcus roseus</name>
    <dbReference type="NCBI Taxonomy" id="77585"/>
    <lineage>
        <taxon>Bacteria</taxon>
        <taxon>Pseudomonadati</taxon>
        <taxon>Pseudomonadota</taxon>
        <taxon>Alphaproteobacteria</taxon>
        <taxon>Acetobacterales</taxon>
        <taxon>Acetobacteraceae</taxon>
        <taxon>Craurococcus</taxon>
    </lineage>
</organism>
<dbReference type="EMBL" id="BAAAFZ010000021">
    <property type="protein sequence ID" value="GAA0580541.1"/>
    <property type="molecule type" value="Genomic_DNA"/>
</dbReference>
<keyword evidence="3" id="KW-1185">Reference proteome</keyword>
<dbReference type="Proteomes" id="UP001501588">
    <property type="component" value="Unassembled WGS sequence"/>
</dbReference>
<gene>
    <name evidence="2" type="ORF">GCM10009416_18680</name>
</gene>
<protein>
    <submittedName>
        <fullName evidence="2">Uncharacterized protein</fullName>
    </submittedName>
</protein>
<sequence length="77" mass="7856">MKAGLPGAEDEDCAGAAHARAPEGRAGAPPGAAAGCALGIGRLLGSWRLPRLARRPERPFLGIWQAANEATPPNTES</sequence>
<reference evidence="2 3" key="1">
    <citation type="journal article" date="2019" name="Int. J. Syst. Evol. Microbiol.">
        <title>The Global Catalogue of Microorganisms (GCM) 10K type strain sequencing project: providing services to taxonomists for standard genome sequencing and annotation.</title>
        <authorList>
            <consortium name="The Broad Institute Genomics Platform"/>
            <consortium name="The Broad Institute Genome Sequencing Center for Infectious Disease"/>
            <person name="Wu L."/>
            <person name="Ma J."/>
        </authorList>
    </citation>
    <scope>NUCLEOTIDE SEQUENCE [LARGE SCALE GENOMIC DNA]</scope>
    <source>
        <strain evidence="2 3">JCM 9933</strain>
    </source>
</reference>
<evidence type="ECO:0000313" key="2">
    <source>
        <dbReference type="EMBL" id="GAA0580541.1"/>
    </source>
</evidence>
<evidence type="ECO:0000256" key="1">
    <source>
        <dbReference type="SAM" id="MobiDB-lite"/>
    </source>
</evidence>